<evidence type="ECO:0000256" key="10">
    <source>
        <dbReference type="SAM" id="MobiDB-lite"/>
    </source>
</evidence>
<comment type="catalytic activity">
    <reaction evidence="1 6">
        <text>Hydrolysis of terminal non-reducing beta-D-galactose residues in beta-D-galactosides.</text>
        <dbReference type="EC" id="3.2.1.23"/>
    </reaction>
</comment>
<dbReference type="Gene3D" id="2.60.40.1180">
    <property type="entry name" value="Golgi alpha-mannosidase II"/>
    <property type="match status" value="1"/>
</dbReference>
<dbReference type="SUPFAM" id="SSF52317">
    <property type="entry name" value="Class I glutamine amidotransferase-like"/>
    <property type="match status" value="1"/>
</dbReference>
<evidence type="ECO:0000256" key="6">
    <source>
        <dbReference type="PIRNR" id="PIRNR001084"/>
    </source>
</evidence>
<feature type="binding site" evidence="9">
    <location>
        <position position="166"/>
    </location>
    <ligand>
        <name>Zn(2+)</name>
        <dbReference type="ChEBI" id="CHEBI:29105"/>
    </ligand>
</feature>
<evidence type="ECO:0000313" key="13">
    <source>
        <dbReference type="EMBL" id="NNU28880.1"/>
    </source>
</evidence>
<feature type="binding site" evidence="8">
    <location>
        <position position="117"/>
    </location>
    <ligand>
        <name>substrate</name>
    </ligand>
</feature>
<evidence type="ECO:0000256" key="7">
    <source>
        <dbReference type="PIRSR" id="PIRSR001084-1"/>
    </source>
</evidence>
<evidence type="ECO:0000256" key="8">
    <source>
        <dbReference type="PIRSR" id="PIRSR001084-2"/>
    </source>
</evidence>
<keyword evidence="14" id="KW-1185">Reference proteome</keyword>
<dbReference type="PANTHER" id="PTHR36447">
    <property type="entry name" value="BETA-GALACTOSIDASE GANA"/>
    <property type="match status" value="1"/>
</dbReference>
<dbReference type="PIRSF" id="PIRSF001084">
    <property type="entry name" value="B-galactosidase"/>
    <property type="match status" value="1"/>
</dbReference>
<feature type="active site" description="Nucleophile" evidence="7">
    <location>
        <position position="313"/>
    </location>
</feature>
<feature type="binding site" evidence="9">
    <location>
        <position position="121"/>
    </location>
    <ligand>
        <name>Zn(2+)</name>
        <dbReference type="ChEBI" id="CHEBI:29105"/>
    </ligand>
</feature>
<dbReference type="GO" id="GO:0004565">
    <property type="term" value="F:beta-galactosidase activity"/>
    <property type="evidence" value="ECO:0007669"/>
    <property type="project" value="UniProtKB-EC"/>
</dbReference>
<organism evidence="13 14">
    <name type="scientific">Isoptericola sediminis</name>
    <dbReference type="NCBI Taxonomy" id="2733572"/>
    <lineage>
        <taxon>Bacteria</taxon>
        <taxon>Bacillati</taxon>
        <taxon>Actinomycetota</taxon>
        <taxon>Actinomycetes</taxon>
        <taxon>Micrococcales</taxon>
        <taxon>Promicromonosporaceae</taxon>
        <taxon>Isoptericola</taxon>
    </lineage>
</organism>
<keyword evidence="9" id="KW-0862">Zinc</keyword>
<dbReference type="GO" id="GO:0005975">
    <property type="term" value="P:carbohydrate metabolic process"/>
    <property type="evidence" value="ECO:0007669"/>
    <property type="project" value="InterPro"/>
</dbReference>
<dbReference type="InterPro" id="IPR029062">
    <property type="entry name" value="Class_I_gatase-like"/>
</dbReference>
<dbReference type="InterPro" id="IPR017853">
    <property type="entry name" value="GH"/>
</dbReference>
<dbReference type="GO" id="GO:0009341">
    <property type="term" value="C:beta-galactosidase complex"/>
    <property type="evidence" value="ECO:0007669"/>
    <property type="project" value="InterPro"/>
</dbReference>
<evidence type="ECO:0000259" key="12">
    <source>
        <dbReference type="Pfam" id="PF08532"/>
    </source>
</evidence>
<dbReference type="PANTHER" id="PTHR36447:SF1">
    <property type="entry name" value="BETA-GALACTOSIDASE GANA"/>
    <property type="match status" value="1"/>
</dbReference>
<dbReference type="Gene3D" id="3.20.20.80">
    <property type="entry name" value="Glycosidases"/>
    <property type="match status" value="1"/>
</dbReference>
<dbReference type="InterPro" id="IPR013529">
    <property type="entry name" value="Glyco_hydro_42_N"/>
</dbReference>
<dbReference type="SUPFAM" id="SSF51445">
    <property type="entry name" value="(Trans)glycosidases"/>
    <property type="match status" value="1"/>
</dbReference>
<dbReference type="Gene3D" id="3.40.50.880">
    <property type="match status" value="1"/>
</dbReference>
<evidence type="ECO:0000256" key="3">
    <source>
        <dbReference type="ARBA" id="ARBA00012756"/>
    </source>
</evidence>
<feature type="domain" description="Beta-galactosidase trimerisation" evidence="12">
    <location>
        <begin position="401"/>
        <end position="602"/>
    </location>
</feature>
<evidence type="ECO:0000256" key="9">
    <source>
        <dbReference type="PIRSR" id="PIRSR001084-3"/>
    </source>
</evidence>
<accession>A0A849K8S6</accession>
<feature type="region of interest" description="Disordered" evidence="10">
    <location>
        <begin position="1"/>
        <end position="23"/>
    </location>
</feature>
<keyword evidence="5 6" id="KW-0326">Glycosidase</keyword>
<evidence type="ECO:0000256" key="4">
    <source>
        <dbReference type="ARBA" id="ARBA00022801"/>
    </source>
</evidence>
<gene>
    <name evidence="13" type="ORF">HLI28_15200</name>
</gene>
<evidence type="ECO:0000256" key="5">
    <source>
        <dbReference type="ARBA" id="ARBA00023295"/>
    </source>
</evidence>
<dbReference type="EMBL" id="JABFAJ010000031">
    <property type="protein sequence ID" value="NNU28880.1"/>
    <property type="molecule type" value="Genomic_DNA"/>
</dbReference>
<dbReference type="RefSeq" id="WP_171248431.1">
    <property type="nucleotide sequence ID" value="NZ_JABFAJ010000031.1"/>
</dbReference>
<feature type="active site" description="Proton donor" evidence="7">
    <location>
        <position position="156"/>
    </location>
</feature>
<evidence type="ECO:0000313" key="14">
    <source>
        <dbReference type="Proteomes" id="UP000557204"/>
    </source>
</evidence>
<feature type="binding site" evidence="9">
    <location>
        <position position="164"/>
    </location>
    <ligand>
        <name>Zn(2+)</name>
        <dbReference type="ChEBI" id="CHEBI:29105"/>
    </ligand>
</feature>
<name>A0A849K8S6_9MICO</name>
<dbReference type="AlphaFoldDB" id="A0A849K8S6"/>
<dbReference type="InterPro" id="IPR013780">
    <property type="entry name" value="Glyco_hydro_b"/>
</dbReference>
<dbReference type="EC" id="3.2.1.23" evidence="3 6"/>
<feature type="binding site" evidence="8">
    <location>
        <position position="321"/>
    </location>
    <ligand>
        <name>substrate</name>
    </ligand>
</feature>
<keyword evidence="4 6" id="KW-0378">Hydrolase</keyword>
<feature type="domain" description="Glycoside hydrolase family 42 N-terminal" evidence="11">
    <location>
        <begin position="20"/>
        <end position="389"/>
    </location>
</feature>
<protein>
    <recommendedName>
        <fullName evidence="3 6">Beta-galactosidase</fullName>
        <shortName evidence="6">Beta-gal</shortName>
        <ecNumber evidence="3 6">3.2.1.23</ecNumber>
    </recommendedName>
</protein>
<evidence type="ECO:0000259" key="11">
    <source>
        <dbReference type="Pfam" id="PF02449"/>
    </source>
</evidence>
<dbReference type="InterPro" id="IPR003476">
    <property type="entry name" value="Glyco_hydro_42"/>
</dbReference>
<dbReference type="Pfam" id="PF08532">
    <property type="entry name" value="Glyco_hydro_42M"/>
    <property type="match status" value="1"/>
</dbReference>
<feature type="binding site" evidence="8">
    <location>
        <position position="155"/>
    </location>
    <ligand>
        <name>substrate</name>
    </ligand>
</feature>
<sequence>MRTHQGRPGLPRPGIAFGGDYNPEQWSRETWEQDARLMREAGVDLVAVNVFGWAEIEPAPGVHRFDDLDTVLDLLHAHGVAVNLGTGTSTPPPWLTTAHPEILPVTREGVTVSPGGRQAWCPSSRVVREHAMRLVETVADRYADHPALAMWHVSNELGCHNALCYCDVSARDFRRWLAERYGTVDALNEAWGTSFWSQRYGSFDEVLPPRHVESPENPTQMLDFRRFSSDTLLDWYDAEAAILRERSTAPVTTNFMVAAHIDTQDYWDWADHMDVVANDHYLDHRLPDPWGELAFTADATRGLAGGRPWMLMEAAAGAVNWQPRNIAKRPGELERMVLSHVARGADAVCFFQWRASRAGAERFHSALLPHAGTDSAQWRSTVRLGGMLDALDEVTGSVLRADVALLFDWQAWWAADRPGHPTGDVRYLDEVHAMHAALRRAGVAVDVVRPGDDLEGYRLVVVPTLYLVTDAAAAEVDRFVADGGTALVTYFSGIVDEHDHVRLGGYPGAFRDVLGARSDEFFPLQAGETVSLDDGRRASVWTERLEARGAEVRARFADGPVAGSPALTRHRYGGGAAWYVAARLDDAGRQDLVAEVLADADVRPVLPGAGGDVDVLRRTADDASYVFVVNGSDEPFVAQVGGTELLTGHDATEHHVAPGDVAVVRELPQDSRPTSEEDA</sequence>
<reference evidence="13 14" key="1">
    <citation type="submission" date="2020-05" db="EMBL/GenBank/DDBJ databases">
        <title>Genome sequence of Isoptericola sp. JC619 isolated from Chilika lagoon, India.</title>
        <authorList>
            <person name="Kumar D."/>
            <person name="Appam K."/>
            <person name="Gandham S."/>
            <person name="Uppada J."/>
            <person name="Sasikala C."/>
            <person name="Venkata Ramana C."/>
        </authorList>
    </citation>
    <scope>NUCLEOTIDE SEQUENCE [LARGE SCALE GENOMIC DNA]</scope>
    <source>
        <strain evidence="13 14">JC619</strain>
    </source>
</reference>
<dbReference type="InterPro" id="IPR013738">
    <property type="entry name" value="Beta_galactosidase_Trimer"/>
</dbReference>
<proteinExistence type="inferred from homology"/>
<dbReference type="CDD" id="cd03143">
    <property type="entry name" value="A4_beta-galactosidase_middle_domain"/>
    <property type="match status" value="1"/>
</dbReference>
<comment type="caution">
    <text evidence="13">The sequence shown here is derived from an EMBL/GenBank/DDBJ whole genome shotgun (WGS) entry which is preliminary data.</text>
</comment>
<keyword evidence="9" id="KW-0479">Metal-binding</keyword>
<evidence type="ECO:0000256" key="1">
    <source>
        <dbReference type="ARBA" id="ARBA00001412"/>
    </source>
</evidence>
<dbReference type="GO" id="GO:0046872">
    <property type="term" value="F:metal ion binding"/>
    <property type="evidence" value="ECO:0007669"/>
    <property type="project" value="UniProtKB-KW"/>
</dbReference>
<comment type="similarity">
    <text evidence="2 6">Belongs to the glycosyl hydrolase 42 family.</text>
</comment>
<dbReference type="Pfam" id="PF02449">
    <property type="entry name" value="Glyco_hydro_42"/>
    <property type="match status" value="1"/>
</dbReference>
<dbReference type="Proteomes" id="UP000557204">
    <property type="component" value="Unassembled WGS sequence"/>
</dbReference>
<evidence type="ECO:0000256" key="2">
    <source>
        <dbReference type="ARBA" id="ARBA00005940"/>
    </source>
</evidence>